<organism evidence="1 2">
    <name type="scientific">Blastomyces gilchristii (strain SLH14081)</name>
    <name type="common">Blastomyces dermatitidis</name>
    <dbReference type="NCBI Taxonomy" id="559298"/>
    <lineage>
        <taxon>Eukaryota</taxon>
        <taxon>Fungi</taxon>
        <taxon>Dikarya</taxon>
        <taxon>Ascomycota</taxon>
        <taxon>Pezizomycotina</taxon>
        <taxon>Eurotiomycetes</taxon>
        <taxon>Eurotiomycetidae</taxon>
        <taxon>Onygenales</taxon>
        <taxon>Ajellomycetaceae</taxon>
        <taxon>Blastomyces</taxon>
    </lineage>
</organism>
<reference evidence="2" key="1">
    <citation type="journal article" date="2015" name="PLoS Genet.">
        <title>The dynamic genome and transcriptome of the human fungal pathogen Blastomyces and close relative Emmonsia.</title>
        <authorList>
            <person name="Munoz J.F."/>
            <person name="Gauthier G.M."/>
            <person name="Desjardins C.A."/>
            <person name="Gallo J.E."/>
            <person name="Holder J."/>
            <person name="Sullivan T.D."/>
            <person name="Marty A.J."/>
            <person name="Carmen J.C."/>
            <person name="Chen Z."/>
            <person name="Ding L."/>
            <person name="Gujja S."/>
            <person name="Magrini V."/>
            <person name="Misas E."/>
            <person name="Mitreva M."/>
            <person name="Priest M."/>
            <person name="Saif S."/>
            <person name="Whiston E.A."/>
            <person name="Young S."/>
            <person name="Zeng Q."/>
            <person name="Goldman W.E."/>
            <person name="Mardis E.R."/>
            <person name="Taylor J.W."/>
            <person name="McEwen J.G."/>
            <person name="Clay O.K."/>
            <person name="Klein B.S."/>
            <person name="Cuomo C.A."/>
        </authorList>
    </citation>
    <scope>NUCLEOTIDE SEQUENCE [LARGE SCALE GENOMIC DNA]</scope>
    <source>
        <strain evidence="2">SLH14081</strain>
    </source>
</reference>
<dbReference type="OrthoDB" id="4184638at2759"/>
<dbReference type="VEuPathDB" id="FungiDB:BDBG_07908"/>
<evidence type="ECO:0000313" key="1">
    <source>
        <dbReference type="EMBL" id="OAT12577.1"/>
    </source>
</evidence>
<protein>
    <submittedName>
        <fullName evidence="1">Uncharacterized protein</fullName>
    </submittedName>
</protein>
<keyword evidence="2" id="KW-1185">Reference proteome</keyword>
<gene>
    <name evidence="1" type="ORF">BDBG_07908</name>
</gene>
<proteinExistence type="predicted"/>
<dbReference type="GeneID" id="8502066"/>
<accession>A0A179UZM9</accession>
<dbReference type="Proteomes" id="UP000002038">
    <property type="component" value="Unassembled WGS sequence"/>
</dbReference>
<dbReference type="KEGG" id="bgh:BDBG_07908"/>
<sequence>MEVQSELLSISEHEAISEYIIILENSDTSVMIDEAEFHYTASWSFTHTNDTYITSSLPFSWLSVKNIEDPSQKQKAALVSISAPNAARRAIRRHCRPRCRPR</sequence>
<dbReference type="AlphaFoldDB" id="A0A179UZM9"/>
<dbReference type="EMBL" id="GG657468">
    <property type="protein sequence ID" value="OAT12577.1"/>
    <property type="molecule type" value="Genomic_DNA"/>
</dbReference>
<dbReference type="RefSeq" id="XP_031580449.1">
    <property type="nucleotide sequence ID" value="XM_031723308.1"/>
</dbReference>
<evidence type="ECO:0000313" key="2">
    <source>
        <dbReference type="Proteomes" id="UP000002038"/>
    </source>
</evidence>
<name>A0A179UZM9_BLAGS</name>